<dbReference type="GO" id="GO:0005524">
    <property type="term" value="F:ATP binding"/>
    <property type="evidence" value="ECO:0007669"/>
    <property type="project" value="UniProtKB-KW"/>
</dbReference>
<dbReference type="Pfam" id="PF19279">
    <property type="entry name" value="YegS_C"/>
    <property type="match status" value="1"/>
</dbReference>
<keyword evidence="5" id="KW-0472">Membrane</keyword>
<evidence type="ECO:0000256" key="5">
    <source>
        <dbReference type="SAM" id="Phobius"/>
    </source>
</evidence>
<keyword evidence="2" id="KW-0547">Nucleotide-binding</keyword>
<dbReference type="Gene3D" id="2.60.200.40">
    <property type="match status" value="1"/>
</dbReference>
<comment type="caution">
    <text evidence="7">The sequence shown here is derived from an EMBL/GenBank/DDBJ whole genome shotgun (WGS) entry which is preliminary data.</text>
</comment>
<evidence type="ECO:0000313" key="7">
    <source>
        <dbReference type="EMBL" id="CAB9497585.1"/>
    </source>
</evidence>
<reference evidence="7" key="1">
    <citation type="submission" date="2020-06" db="EMBL/GenBank/DDBJ databases">
        <authorList>
            <consortium name="Plant Systems Biology data submission"/>
        </authorList>
    </citation>
    <scope>NUCLEOTIDE SEQUENCE</scope>
    <source>
        <strain evidence="7">D6</strain>
    </source>
</reference>
<feature type="domain" description="DAGKc" evidence="6">
    <location>
        <begin position="129"/>
        <end position="263"/>
    </location>
</feature>
<dbReference type="EMBL" id="CAICTM010000022">
    <property type="protein sequence ID" value="CAB9497585.1"/>
    <property type="molecule type" value="Genomic_DNA"/>
</dbReference>
<keyword evidence="5" id="KW-1133">Transmembrane helix</keyword>
<dbReference type="InterPro" id="IPR001206">
    <property type="entry name" value="Diacylglycerol_kinase_cat_dom"/>
</dbReference>
<keyword evidence="4" id="KW-0067">ATP-binding</keyword>
<dbReference type="Pfam" id="PF00781">
    <property type="entry name" value="DAGK_cat"/>
    <property type="match status" value="1"/>
</dbReference>
<dbReference type="SMART" id="SM00046">
    <property type="entry name" value="DAGKc"/>
    <property type="match status" value="1"/>
</dbReference>
<keyword evidence="1" id="KW-0808">Transferase</keyword>
<dbReference type="InterPro" id="IPR016064">
    <property type="entry name" value="NAD/diacylglycerol_kinase_sf"/>
</dbReference>
<evidence type="ECO:0000256" key="3">
    <source>
        <dbReference type="ARBA" id="ARBA00022777"/>
    </source>
</evidence>
<dbReference type="InterPro" id="IPR045540">
    <property type="entry name" value="YegS/DAGK_C"/>
</dbReference>
<gene>
    <name evidence="7" type="ORF">SEMRO_22_G015290.1</name>
</gene>
<evidence type="ECO:0000259" key="6">
    <source>
        <dbReference type="PROSITE" id="PS50146"/>
    </source>
</evidence>
<dbReference type="AlphaFoldDB" id="A0A9N8DBS9"/>
<dbReference type="GO" id="GO:0016301">
    <property type="term" value="F:kinase activity"/>
    <property type="evidence" value="ECO:0007669"/>
    <property type="project" value="UniProtKB-KW"/>
</dbReference>
<dbReference type="Gene3D" id="3.40.50.10330">
    <property type="entry name" value="Probable inorganic polyphosphate/atp-NAD kinase, domain 1"/>
    <property type="match status" value="1"/>
</dbReference>
<keyword evidence="8" id="KW-1185">Reference proteome</keyword>
<dbReference type="Proteomes" id="UP001153069">
    <property type="component" value="Unassembled WGS sequence"/>
</dbReference>
<organism evidence="7 8">
    <name type="scientific">Seminavis robusta</name>
    <dbReference type="NCBI Taxonomy" id="568900"/>
    <lineage>
        <taxon>Eukaryota</taxon>
        <taxon>Sar</taxon>
        <taxon>Stramenopiles</taxon>
        <taxon>Ochrophyta</taxon>
        <taxon>Bacillariophyta</taxon>
        <taxon>Bacillariophyceae</taxon>
        <taxon>Bacillariophycidae</taxon>
        <taxon>Naviculales</taxon>
        <taxon>Naviculaceae</taxon>
        <taxon>Seminavis</taxon>
    </lineage>
</organism>
<dbReference type="OrthoDB" id="3853857at2759"/>
<protein>
    <submittedName>
        <fullName evidence="7">Lipid kinase YegS</fullName>
    </submittedName>
</protein>
<sequence length="477" mass="52431">MRDAIVFDNSNHSISAVVVVGLGTFFLGWRLLRPKGRFNPPVSEEPIDLQASRVNVEHHEQLLCYQSGKLNFPKPQGRAPFVECGSFLPFSIEPQHYETNDSVGATPQPKIAMREFLEKHGKPVEVKKAKVKTVAIIYNAFSGAKVNVRDKIVSTLAKHSIEATIFETKHPMHAWDLAEELAGGNYCVIAAAGGDGTLHQVVNGLMSFSKANKMRPPPFAILPNGTGNDFAMNLGVSNLDQALHCLIHGDIVQIDCNLVSVDKETDVDIPKDQIRDRMRYSLASSAAGWVANVNKKAGPLKEYIGQVAYSIMGVTELLFTGSAPSYTLLMEQHNGSQVVVKDLEMLLLFVSNGKYAGGKIAFTPASLLNDGLLDVSYWQGIATLFEALKFIYQAKHGGCDHVYADSYHSYRAKSIVITVEPAGTVSAGQQQSMREHMYQVDGELLGFKRKVQVEVVPKALDVVVDFSKLMRRGPMIR</sequence>
<evidence type="ECO:0000256" key="4">
    <source>
        <dbReference type="ARBA" id="ARBA00022840"/>
    </source>
</evidence>
<dbReference type="InterPro" id="IPR017438">
    <property type="entry name" value="ATP-NAD_kinase_N"/>
</dbReference>
<evidence type="ECO:0000313" key="8">
    <source>
        <dbReference type="Proteomes" id="UP001153069"/>
    </source>
</evidence>
<dbReference type="PANTHER" id="PTHR12358">
    <property type="entry name" value="SPHINGOSINE KINASE"/>
    <property type="match status" value="1"/>
</dbReference>
<feature type="transmembrane region" description="Helical" evidence="5">
    <location>
        <begin position="12"/>
        <end position="32"/>
    </location>
</feature>
<name>A0A9N8DBS9_9STRA</name>
<dbReference type="SUPFAM" id="SSF111331">
    <property type="entry name" value="NAD kinase/diacylglycerol kinase-like"/>
    <property type="match status" value="1"/>
</dbReference>
<proteinExistence type="predicted"/>
<dbReference type="PROSITE" id="PS50146">
    <property type="entry name" value="DAGK"/>
    <property type="match status" value="1"/>
</dbReference>
<dbReference type="PANTHER" id="PTHR12358:SF54">
    <property type="entry name" value="SPHINGOSINE KINASE RELATED PROTEIN"/>
    <property type="match status" value="1"/>
</dbReference>
<evidence type="ECO:0000256" key="1">
    <source>
        <dbReference type="ARBA" id="ARBA00022679"/>
    </source>
</evidence>
<dbReference type="InterPro" id="IPR050187">
    <property type="entry name" value="Lipid_Phosphate_FormReg"/>
</dbReference>
<accession>A0A9N8DBS9</accession>
<evidence type="ECO:0000256" key="2">
    <source>
        <dbReference type="ARBA" id="ARBA00022741"/>
    </source>
</evidence>
<keyword evidence="3 7" id="KW-0418">Kinase</keyword>
<keyword evidence="5" id="KW-0812">Transmembrane</keyword>